<dbReference type="SUPFAM" id="SSF53850">
    <property type="entry name" value="Periplasmic binding protein-like II"/>
    <property type="match status" value="1"/>
</dbReference>
<accession>A0A1X7BVL6</accession>
<keyword evidence="3" id="KW-0238">DNA-binding</keyword>
<dbReference type="Gene3D" id="1.10.10.10">
    <property type="entry name" value="Winged helix-like DNA-binding domain superfamily/Winged helix DNA-binding domain"/>
    <property type="match status" value="1"/>
</dbReference>
<dbReference type="InterPro" id="IPR058163">
    <property type="entry name" value="LysR-type_TF_proteobact-type"/>
</dbReference>
<dbReference type="Pfam" id="PF00126">
    <property type="entry name" value="HTH_1"/>
    <property type="match status" value="1"/>
</dbReference>
<evidence type="ECO:0000313" key="6">
    <source>
        <dbReference type="EMBL" id="SMC13545.1"/>
    </source>
</evidence>
<gene>
    <name evidence="6" type="primary">dmlR_6</name>
    <name evidence="6" type="ORF">ROA7745_03395</name>
</gene>
<feature type="domain" description="HTH lysR-type" evidence="5">
    <location>
        <begin position="1"/>
        <end position="61"/>
    </location>
</feature>
<dbReference type="Pfam" id="PF03466">
    <property type="entry name" value="LysR_substrate"/>
    <property type="match status" value="1"/>
</dbReference>
<comment type="similarity">
    <text evidence="1">Belongs to the LysR transcriptional regulatory family.</text>
</comment>
<dbReference type="GO" id="GO:0043565">
    <property type="term" value="F:sequence-specific DNA binding"/>
    <property type="evidence" value="ECO:0007669"/>
    <property type="project" value="TreeGrafter"/>
</dbReference>
<dbReference type="InterPro" id="IPR036390">
    <property type="entry name" value="WH_DNA-bd_sf"/>
</dbReference>
<evidence type="ECO:0000256" key="1">
    <source>
        <dbReference type="ARBA" id="ARBA00009437"/>
    </source>
</evidence>
<evidence type="ECO:0000256" key="3">
    <source>
        <dbReference type="ARBA" id="ARBA00023125"/>
    </source>
</evidence>
<dbReference type="EMBL" id="FWXB01000014">
    <property type="protein sequence ID" value="SMC13545.1"/>
    <property type="molecule type" value="Genomic_DNA"/>
</dbReference>
<keyword evidence="7" id="KW-1185">Reference proteome</keyword>
<evidence type="ECO:0000256" key="2">
    <source>
        <dbReference type="ARBA" id="ARBA00023015"/>
    </source>
</evidence>
<dbReference type="RefSeq" id="WP_085801478.1">
    <property type="nucleotide sequence ID" value="NZ_FWXB01000014.1"/>
</dbReference>
<dbReference type="PANTHER" id="PTHR30537">
    <property type="entry name" value="HTH-TYPE TRANSCRIPTIONAL REGULATOR"/>
    <property type="match status" value="1"/>
</dbReference>
<dbReference type="Gene3D" id="3.40.190.290">
    <property type="match status" value="1"/>
</dbReference>
<proteinExistence type="inferred from homology"/>
<protein>
    <submittedName>
        <fullName evidence="6">HTH-type transcriptional regulator DmlR</fullName>
    </submittedName>
</protein>
<dbReference type="SUPFAM" id="SSF46785">
    <property type="entry name" value="Winged helix' DNA-binding domain"/>
    <property type="match status" value="1"/>
</dbReference>
<dbReference type="FunFam" id="1.10.10.10:FF:000001">
    <property type="entry name" value="LysR family transcriptional regulator"/>
    <property type="match status" value="1"/>
</dbReference>
<dbReference type="GO" id="GO:0003700">
    <property type="term" value="F:DNA-binding transcription factor activity"/>
    <property type="evidence" value="ECO:0007669"/>
    <property type="project" value="InterPro"/>
</dbReference>
<dbReference type="PROSITE" id="PS50931">
    <property type="entry name" value="HTH_LYSR"/>
    <property type="match status" value="1"/>
</dbReference>
<evidence type="ECO:0000313" key="7">
    <source>
        <dbReference type="Proteomes" id="UP000193224"/>
    </source>
</evidence>
<organism evidence="6 7">
    <name type="scientific">Roseovarius aestuarii</name>
    <dbReference type="NCBI Taxonomy" id="475083"/>
    <lineage>
        <taxon>Bacteria</taxon>
        <taxon>Pseudomonadati</taxon>
        <taxon>Pseudomonadota</taxon>
        <taxon>Alphaproteobacteria</taxon>
        <taxon>Rhodobacterales</taxon>
        <taxon>Roseobacteraceae</taxon>
        <taxon>Roseovarius</taxon>
    </lineage>
</organism>
<evidence type="ECO:0000256" key="4">
    <source>
        <dbReference type="ARBA" id="ARBA00023163"/>
    </source>
</evidence>
<dbReference type="OrthoDB" id="9813056at2"/>
<dbReference type="Proteomes" id="UP000193224">
    <property type="component" value="Unassembled WGS sequence"/>
</dbReference>
<dbReference type="InterPro" id="IPR036388">
    <property type="entry name" value="WH-like_DNA-bd_sf"/>
</dbReference>
<evidence type="ECO:0000259" key="5">
    <source>
        <dbReference type="PROSITE" id="PS50931"/>
    </source>
</evidence>
<keyword evidence="4" id="KW-0804">Transcription</keyword>
<sequence>MERAPLHGIEVFLAIAHEGSLRAAAQVLGVGAPAVSLQLKALEERLGVGLVIRTTRHIELTEAGRVLLEAAGPAYRDMSYAVKKTREVGKSLNGTMRLSLSRGAYITALAPVLDGFLADYPGLNLELSWHEGLVDINREGFHAGIRLGDILSPDMVAVRLTKPLQTVFSAAPAYLDRRGRPTHPRDLLGHDCIRYKLPTAKRIAEWYFIEDGQEKLIDPPARMVFDQISGVIQAGHEGHGIGWSLRATVAEHLASGDLEEVLAPYARQLPPFYLYYPEQNKRVECLRLLIDRLVAHRDQQAKNRAG</sequence>
<dbReference type="PANTHER" id="PTHR30537:SF1">
    <property type="entry name" value="HTH-TYPE TRANSCRIPTIONAL REGULATOR PGRR"/>
    <property type="match status" value="1"/>
</dbReference>
<dbReference type="InterPro" id="IPR000847">
    <property type="entry name" value="LysR_HTH_N"/>
</dbReference>
<dbReference type="AlphaFoldDB" id="A0A1X7BVL6"/>
<keyword evidence="2" id="KW-0805">Transcription regulation</keyword>
<dbReference type="GO" id="GO:0006351">
    <property type="term" value="P:DNA-templated transcription"/>
    <property type="evidence" value="ECO:0007669"/>
    <property type="project" value="TreeGrafter"/>
</dbReference>
<name>A0A1X7BVL6_9RHOB</name>
<dbReference type="InterPro" id="IPR005119">
    <property type="entry name" value="LysR_subst-bd"/>
</dbReference>
<reference evidence="6 7" key="1">
    <citation type="submission" date="2017-03" db="EMBL/GenBank/DDBJ databases">
        <authorList>
            <person name="Afonso C.L."/>
            <person name="Miller P.J."/>
            <person name="Scott M.A."/>
            <person name="Spackman E."/>
            <person name="Goraichik I."/>
            <person name="Dimitrov K.M."/>
            <person name="Suarez D.L."/>
            <person name="Swayne D.E."/>
        </authorList>
    </citation>
    <scope>NUCLEOTIDE SEQUENCE [LARGE SCALE GENOMIC DNA]</scope>
    <source>
        <strain evidence="6 7">CECT 7745</strain>
    </source>
</reference>